<comment type="caution">
    <text evidence="1">The sequence shown here is derived from an EMBL/GenBank/DDBJ whole genome shotgun (WGS) entry which is preliminary data.</text>
</comment>
<sequence>KLRHRFLVFQRRFGRGLDQRWFRRGGGQLLERIIGRERRLRLIEGRRYLAIVEKIGGRAA</sequence>
<dbReference type="AlphaFoldDB" id="A0A0F8XJW0"/>
<name>A0A0F8XJW0_9ZZZZ</name>
<feature type="non-terminal residue" evidence="1">
    <location>
        <position position="1"/>
    </location>
</feature>
<gene>
    <name evidence="1" type="ORF">LCGC14_2936500</name>
</gene>
<evidence type="ECO:0000313" key="1">
    <source>
        <dbReference type="EMBL" id="KKK69193.1"/>
    </source>
</evidence>
<reference evidence="1" key="1">
    <citation type="journal article" date="2015" name="Nature">
        <title>Complex archaea that bridge the gap between prokaryotes and eukaryotes.</title>
        <authorList>
            <person name="Spang A."/>
            <person name="Saw J.H."/>
            <person name="Jorgensen S.L."/>
            <person name="Zaremba-Niedzwiedzka K."/>
            <person name="Martijn J."/>
            <person name="Lind A.E."/>
            <person name="van Eijk R."/>
            <person name="Schleper C."/>
            <person name="Guy L."/>
            <person name="Ettema T.J."/>
        </authorList>
    </citation>
    <scope>NUCLEOTIDE SEQUENCE</scope>
</reference>
<proteinExistence type="predicted"/>
<dbReference type="EMBL" id="LAZR01058772">
    <property type="protein sequence ID" value="KKK69193.1"/>
    <property type="molecule type" value="Genomic_DNA"/>
</dbReference>
<accession>A0A0F8XJW0</accession>
<organism evidence="1">
    <name type="scientific">marine sediment metagenome</name>
    <dbReference type="NCBI Taxonomy" id="412755"/>
    <lineage>
        <taxon>unclassified sequences</taxon>
        <taxon>metagenomes</taxon>
        <taxon>ecological metagenomes</taxon>
    </lineage>
</organism>
<protein>
    <submittedName>
        <fullName evidence="1">Uncharacterized protein</fullName>
    </submittedName>
</protein>